<evidence type="ECO:0008006" key="4">
    <source>
        <dbReference type="Google" id="ProtNLM"/>
    </source>
</evidence>
<reference evidence="3" key="1">
    <citation type="journal article" date="2019" name="Int. J. Syst. Evol. Microbiol.">
        <title>The Global Catalogue of Microorganisms (GCM) 10K type strain sequencing project: providing services to taxonomists for standard genome sequencing and annotation.</title>
        <authorList>
            <consortium name="The Broad Institute Genomics Platform"/>
            <consortium name="The Broad Institute Genome Sequencing Center for Infectious Disease"/>
            <person name="Wu L."/>
            <person name="Ma J."/>
        </authorList>
    </citation>
    <scope>NUCLEOTIDE SEQUENCE [LARGE SCALE GENOMIC DNA]</scope>
    <source>
        <strain evidence="3">CGMCC 1.11013</strain>
    </source>
</reference>
<evidence type="ECO:0000256" key="1">
    <source>
        <dbReference type="SAM" id="MobiDB-lite"/>
    </source>
</evidence>
<keyword evidence="3" id="KW-1185">Reference proteome</keyword>
<evidence type="ECO:0000313" key="2">
    <source>
        <dbReference type="EMBL" id="GGD81798.1"/>
    </source>
</evidence>
<organism evidence="2 3">
    <name type="scientific">Caballeronia grimmiae</name>
    <dbReference type="NCBI Taxonomy" id="1071679"/>
    <lineage>
        <taxon>Bacteria</taxon>
        <taxon>Pseudomonadati</taxon>
        <taxon>Pseudomonadota</taxon>
        <taxon>Betaproteobacteria</taxon>
        <taxon>Burkholderiales</taxon>
        <taxon>Burkholderiaceae</taxon>
        <taxon>Caballeronia</taxon>
    </lineage>
</organism>
<name>A0ABQ1RVQ9_9BURK</name>
<feature type="compositionally biased region" description="Basic and acidic residues" evidence="1">
    <location>
        <begin position="47"/>
        <end position="61"/>
    </location>
</feature>
<proteinExistence type="predicted"/>
<feature type="region of interest" description="Disordered" evidence="1">
    <location>
        <begin position="1"/>
        <end position="83"/>
    </location>
</feature>
<gene>
    <name evidence="2" type="ORF">GCM10010985_40330</name>
</gene>
<feature type="compositionally biased region" description="Basic and acidic residues" evidence="1">
    <location>
        <begin position="1"/>
        <end position="15"/>
    </location>
</feature>
<evidence type="ECO:0000313" key="3">
    <source>
        <dbReference type="Proteomes" id="UP000597138"/>
    </source>
</evidence>
<comment type="caution">
    <text evidence="2">The sequence shown here is derived from an EMBL/GenBank/DDBJ whole genome shotgun (WGS) entry which is preliminary data.</text>
</comment>
<dbReference type="EMBL" id="BMEG01000007">
    <property type="protein sequence ID" value="GGD81798.1"/>
    <property type="molecule type" value="Genomic_DNA"/>
</dbReference>
<feature type="compositionally biased region" description="Basic and acidic residues" evidence="1">
    <location>
        <begin position="70"/>
        <end position="83"/>
    </location>
</feature>
<sequence>MLDEARHIAHTDEARAMNQQDHIEGQPVPGHTENIPTNPADAPPRGPTEDRAPDATPDDKPGTPPGTQSESDRLKTPEDGNPV</sequence>
<dbReference type="Proteomes" id="UP000597138">
    <property type="component" value="Unassembled WGS sequence"/>
</dbReference>
<accession>A0ABQ1RVQ9</accession>
<protein>
    <recommendedName>
        <fullName evidence="4">MARCKS-like protein</fullName>
    </recommendedName>
</protein>